<feature type="non-terminal residue" evidence="1">
    <location>
        <position position="71"/>
    </location>
</feature>
<protein>
    <submittedName>
        <fullName evidence="1">Uncharacterized protein</fullName>
    </submittedName>
</protein>
<dbReference type="AlphaFoldDB" id="A0A8J9Y748"/>
<dbReference type="Proteomes" id="UP000838878">
    <property type="component" value="Chromosome 11"/>
</dbReference>
<evidence type="ECO:0000313" key="2">
    <source>
        <dbReference type="Proteomes" id="UP000838878"/>
    </source>
</evidence>
<organism evidence="1 2">
    <name type="scientific">Brenthis ino</name>
    <name type="common">lesser marbled fritillary</name>
    <dbReference type="NCBI Taxonomy" id="405034"/>
    <lineage>
        <taxon>Eukaryota</taxon>
        <taxon>Metazoa</taxon>
        <taxon>Ecdysozoa</taxon>
        <taxon>Arthropoda</taxon>
        <taxon>Hexapoda</taxon>
        <taxon>Insecta</taxon>
        <taxon>Pterygota</taxon>
        <taxon>Neoptera</taxon>
        <taxon>Endopterygota</taxon>
        <taxon>Lepidoptera</taxon>
        <taxon>Glossata</taxon>
        <taxon>Ditrysia</taxon>
        <taxon>Papilionoidea</taxon>
        <taxon>Nymphalidae</taxon>
        <taxon>Heliconiinae</taxon>
        <taxon>Argynnini</taxon>
        <taxon>Brenthis</taxon>
    </lineage>
</organism>
<proteinExistence type="predicted"/>
<keyword evidence="2" id="KW-1185">Reference proteome</keyword>
<gene>
    <name evidence="1" type="ORF">BINO364_LOCUS2796</name>
</gene>
<accession>A0A8J9Y748</accession>
<name>A0A8J9Y748_9NEOP</name>
<dbReference type="EMBL" id="OV170231">
    <property type="protein sequence ID" value="CAH0715936.1"/>
    <property type="molecule type" value="Genomic_DNA"/>
</dbReference>
<sequence length="71" mass="7605">MFGPLMNTNWSARTAAWPKLGQNVAEAGRSALKRTGAGWSGLRRTGAALAQLIPKTATFKLHRLTPSVINS</sequence>
<reference evidence="1" key="1">
    <citation type="submission" date="2021-12" db="EMBL/GenBank/DDBJ databases">
        <authorList>
            <person name="Martin H S."/>
        </authorList>
    </citation>
    <scope>NUCLEOTIDE SEQUENCE</scope>
</reference>
<evidence type="ECO:0000313" key="1">
    <source>
        <dbReference type="EMBL" id="CAH0715936.1"/>
    </source>
</evidence>